<feature type="signal peptide" evidence="1">
    <location>
        <begin position="1"/>
        <end position="16"/>
    </location>
</feature>
<proteinExistence type="predicted"/>
<organism evidence="2 3">
    <name type="scientific">Colocasia esculenta</name>
    <name type="common">Wild taro</name>
    <name type="synonym">Arum esculentum</name>
    <dbReference type="NCBI Taxonomy" id="4460"/>
    <lineage>
        <taxon>Eukaryota</taxon>
        <taxon>Viridiplantae</taxon>
        <taxon>Streptophyta</taxon>
        <taxon>Embryophyta</taxon>
        <taxon>Tracheophyta</taxon>
        <taxon>Spermatophyta</taxon>
        <taxon>Magnoliopsida</taxon>
        <taxon>Liliopsida</taxon>
        <taxon>Araceae</taxon>
        <taxon>Aroideae</taxon>
        <taxon>Colocasieae</taxon>
        <taxon>Colocasia</taxon>
    </lineage>
</organism>
<feature type="non-terminal residue" evidence="2">
    <location>
        <position position="148"/>
    </location>
</feature>
<name>A0A843XVX5_COLES</name>
<gene>
    <name evidence="2" type="ORF">Taro_055976</name>
</gene>
<evidence type="ECO:0000256" key="1">
    <source>
        <dbReference type="SAM" id="SignalP"/>
    </source>
</evidence>
<reference evidence="2" key="1">
    <citation type="submission" date="2017-07" db="EMBL/GenBank/DDBJ databases">
        <title>Taro Niue Genome Assembly and Annotation.</title>
        <authorList>
            <person name="Atibalentja N."/>
            <person name="Keating K."/>
            <person name="Fields C.J."/>
        </authorList>
    </citation>
    <scope>NUCLEOTIDE SEQUENCE</scope>
    <source>
        <strain evidence="2">Niue_2</strain>
        <tissue evidence="2">Leaf</tissue>
    </source>
</reference>
<dbReference type="AlphaFoldDB" id="A0A843XVX5"/>
<keyword evidence="3" id="KW-1185">Reference proteome</keyword>
<feature type="chain" id="PRO_5032424426" evidence="1">
    <location>
        <begin position="17"/>
        <end position="148"/>
    </location>
</feature>
<dbReference type="EMBL" id="NMUH01014416">
    <property type="protein sequence ID" value="MQM22917.1"/>
    <property type="molecule type" value="Genomic_DNA"/>
</dbReference>
<sequence>MFVAFAVLFFPQPSNGAERRQTGDTRFSTFGSYSLCAIAIGFQHTSGGGGGSRRWRHRRLGKKGAAAALGEGRSGAAWRGAGGLCGTLCDALDDIKNMTNYGWKQRALDEFKITKKYGLKEGRFHIICQNEDLDIYTKRAVLKASAAV</sequence>
<evidence type="ECO:0000313" key="2">
    <source>
        <dbReference type="EMBL" id="MQM22917.1"/>
    </source>
</evidence>
<accession>A0A843XVX5</accession>
<keyword evidence="1" id="KW-0732">Signal</keyword>
<evidence type="ECO:0000313" key="3">
    <source>
        <dbReference type="Proteomes" id="UP000652761"/>
    </source>
</evidence>
<comment type="caution">
    <text evidence="2">The sequence shown here is derived from an EMBL/GenBank/DDBJ whole genome shotgun (WGS) entry which is preliminary data.</text>
</comment>
<protein>
    <submittedName>
        <fullName evidence="2">Uncharacterized protein</fullName>
    </submittedName>
</protein>
<dbReference type="Proteomes" id="UP000652761">
    <property type="component" value="Unassembled WGS sequence"/>
</dbReference>